<keyword evidence="3" id="KW-1185">Reference proteome</keyword>
<dbReference type="KEGG" id="asag:FGM00_16345"/>
<gene>
    <name evidence="2" type="ORF">FGM00_16345</name>
</gene>
<dbReference type="Proteomes" id="UP000310017">
    <property type="component" value="Chromosome"/>
</dbReference>
<dbReference type="EMBL" id="CP040710">
    <property type="protein sequence ID" value="QCX01603.1"/>
    <property type="molecule type" value="Genomic_DNA"/>
</dbReference>
<accession>A0A5B7SWN2</accession>
<evidence type="ECO:0000313" key="2">
    <source>
        <dbReference type="EMBL" id="QCX01603.1"/>
    </source>
</evidence>
<evidence type="ECO:0000313" key="3">
    <source>
        <dbReference type="Proteomes" id="UP000310017"/>
    </source>
</evidence>
<feature type="chain" id="PRO_5023083156" evidence="1">
    <location>
        <begin position="21"/>
        <end position="702"/>
    </location>
</feature>
<reference evidence="2 3" key="1">
    <citation type="submission" date="2019-05" db="EMBL/GenBank/DDBJ databases">
        <title>Genome sequencing of F202Z8.</title>
        <authorList>
            <person name="Kwon Y.M."/>
        </authorList>
    </citation>
    <scope>NUCLEOTIDE SEQUENCE [LARGE SCALE GENOMIC DNA]</scope>
    <source>
        <strain evidence="2 3">F202Z8</strain>
    </source>
</reference>
<keyword evidence="1" id="KW-0732">Signal</keyword>
<evidence type="ECO:0000256" key="1">
    <source>
        <dbReference type="SAM" id="SignalP"/>
    </source>
</evidence>
<proteinExistence type="predicted"/>
<feature type="signal peptide" evidence="1">
    <location>
        <begin position="1"/>
        <end position="20"/>
    </location>
</feature>
<sequence>MKKNYFILWVAIFVSGIAMAQEPQKNFINYQGVARNGANQLMANESMTIGIALKMGSAAAAAAYAENHSVTTDANGVFSLKIGNGDAVSGDYGTISWGVEATFVTVLINGSEIGTTEMMAVPYALSSGDGSQSANEVPYNNAVSGLTATNAQDAIDELVGSGGVDADADPTNEIQDISLVGTDLSISAGSTIDLSPIIPPGGTDNQNAMEVTYDNAISGLTATDTQGALDELATSGLVDTDDQNLSLSGTLLQISDGTGVDLAPIIPAGGTDDQNAGEVPFDNTASGLAATDTQAALDELASGGLVDTDDQNLTFDATTNILEIEDGNTVDLSSLDGGGGSSLWSQDGDDVYYNTGKVGIGIIPNGLHQIHDPFESYTQYTVDAYGSESGDGLIIGLADGGLVGPVAHVMNREEGPFVIGTAGRSSLILDQLGNVETYQDLYVGGAISSASLNGIGTRNVMADADGNLVISAGGSGSSLWSENGDDLFFNTGNVGIGTSAPDIALDIETDGGVSIRTTTTTSNNYTTFLNSAGYVGLSGVYSGNRDMDFGTPPVNGTGKVNLITQGTPKLTVATDGNVGIGTQTPTTKLKVVGDIKTSGEVHGSNTGSANMIPIAYGLVRGTGAIESGSGNFTVTRTETGTYEIRVPDAVSSHDWIISTTVHATGGPRILTVYAGPNYIVVRTYVLSGTIVDGLFSFIIYAP</sequence>
<name>A0A5B7SWN2_9FLAO</name>
<dbReference type="AlphaFoldDB" id="A0A5B7SWN2"/>
<organism evidence="2 3">
    <name type="scientific">Aggregatimonas sangjinii</name>
    <dbReference type="NCBI Taxonomy" id="2583587"/>
    <lineage>
        <taxon>Bacteria</taxon>
        <taxon>Pseudomonadati</taxon>
        <taxon>Bacteroidota</taxon>
        <taxon>Flavobacteriia</taxon>
        <taxon>Flavobacteriales</taxon>
        <taxon>Flavobacteriaceae</taxon>
        <taxon>Aggregatimonas</taxon>
    </lineage>
</organism>
<dbReference type="RefSeq" id="WP_138853940.1">
    <property type="nucleotide sequence ID" value="NZ_CP040710.1"/>
</dbReference>
<protein>
    <submittedName>
        <fullName evidence="2">Uncharacterized protein</fullName>
    </submittedName>
</protein>
<dbReference type="OrthoDB" id="1488700at2"/>